<feature type="domain" description="GST N-terminal" evidence="3">
    <location>
        <begin position="397"/>
        <end position="475"/>
    </location>
</feature>
<dbReference type="InterPro" id="IPR036282">
    <property type="entry name" value="Glutathione-S-Trfase_C_sf"/>
</dbReference>
<sequence>MDGPLPSHFPPQSIHDANIFHSAPYPPHPTLSSQSDIGLDPFNFDPQLENQPEIHHPHHRNAFENSSFERPRSQPRFQEIRSNGPPPQQRNDFGHADGGMFGVLSRTRPQQNTGNEVDRSQFGVLSPHPQLLSQHLNHDEQLGRLQNELDLRLVPITDGGTTEGHFSNMKRVLDPPNLQEWRQRLFDVDETITLTEDEFQTYFPHVDNIYSHRSTQRYKRKPFVSHYWDCRLKGRPPGTAKSNDPNKKKRKRQARERDLCDVKIKITEYFPGARALLGTNFPVETPANDNSFAPGRSMSNQQPFGVLRSNDQPPEPGNDGARYYTIQRVNGNGANGKGDGTAGAHKHTIEESDKVKKSSIHRHFIKEEKEKRKPSKTYHKKATGAAVNTVKKHSKDHDLKLYGSCFCPFVQRVWISLEVKGLSYQYIEVDPYQKPDQLMRINPRGLIPALQHGDWGCYESSVLMEYLEDLNAGAPLLPQGNPKMKANCRLWSDHINRKILPHFYGLLQAQETAKQVEHAGELKSEIAKIVDAADRAGPFFLGPHISFVDIQFAPWIIRLRKVLAPYRGWPEPDEGSRWAAWVNAIENNEGVKSTTSTDELYKDSYERYAAHPPPPTPNPTTSTPELARPVAHIILSTPHVIAFLDHAPISRGHVLVVVRDHREKLGDVTSREGAEVGRWLGVVSRAVVGSLREDLNRGGEEGDGEDVDVDVDVGDWNVVQNNGARAAQVVPHVHFHIIPRVGDVPEVKARSWTVFGKGQREDLDEEDAEVLVKRMRVRLGKEVERVRRIEGEEGVRSLFGEDMHAKSKL</sequence>
<dbReference type="PROSITE" id="PS50404">
    <property type="entry name" value="GST_NTER"/>
    <property type="match status" value="1"/>
</dbReference>
<evidence type="ECO:0000259" key="3">
    <source>
        <dbReference type="PROSITE" id="PS50404"/>
    </source>
</evidence>
<dbReference type="Gene3D" id="3.30.428.10">
    <property type="entry name" value="HIT-like"/>
    <property type="match status" value="1"/>
</dbReference>
<dbReference type="InterPro" id="IPR011146">
    <property type="entry name" value="HIT-like"/>
</dbReference>
<feature type="compositionally biased region" description="Polar residues" evidence="2">
    <location>
        <begin position="287"/>
        <end position="303"/>
    </location>
</feature>
<dbReference type="SFLD" id="SFLDG00358">
    <property type="entry name" value="Main_(cytGST)"/>
    <property type="match status" value="1"/>
</dbReference>
<dbReference type="SUPFAM" id="SSF54197">
    <property type="entry name" value="HIT-like"/>
    <property type="match status" value="1"/>
</dbReference>
<dbReference type="InterPro" id="IPR019808">
    <property type="entry name" value="Histidine_triad_CS"/>
</dbReference>
<dbReference type="Pfam" id="PF13417">
    <property type="entry name" value="GST_N_3"/>
    <property type="match status" value="1"/>
</dbReference>
<dbReference type="Gene3D" id="3.40.30.10">
    <property type="entry name" value="Glutaredoxin"/>
    <property type="match status" value="1"/>
</dbReference>
<feature type="region of interest" description="Disordered" evidence="2">
    <location>
        <begin position="234"/>
        <end position="256"/>
    </location>
</feature>
<feature type="domain" description="GST C-terminal" evidence="4">
    <location>
        <begin position="481"/>
        <end position="616"/>
    </location>
</feature>
<dbReference type="Gene3D" id="1.20.1050.10">
    <property type="match status" value="1"/>
</dbReference>
<dbReference type="Pfam" id="PF13410">
    <property type="entry name" value="GST_C_2"/>
    <property type="match status" value="1"/>
</dbReference>
<dbReference type="AlphaFoldDB" id="A0AAE0DN12"/>
<dbReference type="SUPFAM" id="SSF52833">
    <property type="entry name" value="Thioredoxin-like"/>
    <property type="match status" value="1"/>
</dbReference>
<dbReference type="InterPro" id="IPR040079">
    <property type="entry name" value="Glutathione_S-Trfase"/>
</dbReference>
<comment type="caution">
    <text evidence="6">The sequence shown here is derived from an EMBL/GenBank/DDBJ whole genome shotgun (WGS) entry which is preliminary data.</text>
</comment>
<reference evidence="6" key="1">
    <citation type="submission" date="2022-11" db="EMBL/GenBank/DDBJ databases">
        <title>Chromosomal genome sequence assembly and mating type (MAT) locus characterization of the leprose asexual lichenized fungus Lepraria neglecta (Nyl.) Erichsen.</title>
        <authorList>
            <person name="Allen J.L."/>
            <person name="Pfeffer B."/>
        </authorList>
    </citation>
    <scope>NUCLEOTIDE SEQUENCE</scope>
    <source>
        <strain evidence="6">Allen 5258</strain>
    </source>
</reference>
<evidence type="ECO:0000313" key="7">
    <source>
        <dbReference type="Proteomes" id="UP001276659"/>
    </source>
</evidence>
<dbReference type="GO" id="GO:0005737">
    <property type="term" value="C:cytoplasm"/>
    <property type="evidence" value="ECO:0007669"/>
    <property type="project" value="TreeGrafter"/>
</dbReference>
<dbReference type="InterPro" id="IPR004045">
    <property type="entry name" value="Glutathione_S-Trfase_N"/>
</dbReference>
<dbReference type="PROSITE" id="PS00892">
    <property type="entry name" value="HIT_1"/>
    <property type="match status" value="1"/>
</dbReference>
<feature type="compositionally biased region" description="Basic and acidic residues" evidence="2">
    <location>
        <begin position="347"/>
        <end position="356"/>
    </location>
</feature>
<evidence type="ECO:0008006" key="8">
    <source>
        <dbReference type="Google" id="ProtNLM"/>
    </source>
</evidence>
<feature type="short sequence motif" description="Histidine triad motif" evidence="1">
    <location>
        <begin position="732"/>
        <end position="736"/>
    </location>
</feature>
<dbReference type="CDD" id="cd00299">
    <property type="entry name" value="GST_C_family"/>
    <property type="match status" value="1"/>
</dbReference>
<evidence type="ECO:0000259" key="5">
    <source>
        <dbReference type="PROSITE" id="PS51084"/>
    </source>
</evidence>
<dbReference type="PROSITE" id="PS50405">
    <property type="entry name" value="GST_CTER"/>
    <property type="match status" value="1"/>
</dbReference>
<dbReference type="PANTHER" id="PTHR43968:SF6">
    <property type="entry name" value="GLUTATHIONE S-TRANSFERASE OMEGA"/>
    <property type="match status" value="1"/>
</dbReference>
<dbReference type="PROSITE" id="PS51084">
    <property type="entry name" value="HIT_2"/>
    <property type="match status" value="1"/>
</dbReference>
<dbReference type="InterPro" id="IPR036265">
    <property type="entry name" value="HIT-like_sf"/>
</dbReference>
<organism evidence="6 7">
    <name type="scientific">Lepraria neglecta</name>
    <dbReference type="NCBI Taxonomy" id="209136"/>
    <lineage>
        <taxon>Eukaryota</taxon>
        <taxon>Fungi</taxon>
        <taxon>Dikarya</taxon>
        <taxon>Ascomycota</taxon>
        <taxon>Pezizomycotina</taxon>
        <taxon>Lecanoromycetes</taxon>
        <taxon>OSLEUM clade</taxon>
        <taxon>Lecanoromycetidae</taxon>
        <taxon>Lecanorales</taxon>
        <taxon>Lecanorineae</taxon>
        <taxon>Stereocaulaceae</taxon>
        <taxon>Lepraria</taxon>
    </lineage>
</organism>
<dbReference type="GO" id="GO:0003824">
    <property type="term" value="F:catalytic activity"/>
    <property type="evidence" value="ECO:0007669"/>
    <property type="project" value="InterPro"/>
</dbReference>
<feature type="region of interest" description="Disordered" evidence="2">
    <location>
        <begin position="1"/>
        <end position="121"/>
    </location>
</feature>
<dbReference type="EMBL" id="JASNWA010000004">
    <property type="protein sequence ID" value="KAK3176203.1"/>
    <property type="molecule type" value="Genomic_DNA"/>
</dbReference>
<dbReference type="InterPro" id="IPR036249">
    <property type="entry name" value="Thioredoxin-like_sf"/>
</dbReference>
<accession>A0AAE0DN12</accession>
<evidence type="ECO:0000256" key="1">
    <source>
        <dbReference type="PROSITE-ProRule" id="PRU00464"/>
    </source>
</evidence>
<dbReference type="PANTHER" id="PTHR43968">
    <property type="match status" value="1"/>
</dbReference>
<dbReference type="Proteomes" id="UP001276659">
    <property type="component" value="Unassembled WGS sequence"/>
</dbReference>
<dbReference type="CDD" id="cd00570">
    <property type="entry name" value="GST_N_family"/>
    <property type="match status" value="1"/>
</dbReference>
<evidence type="ECO:0000256" key="2">
    <source>
        <dbReference type="SAM" id="MobiDB-lite"/>
    </source>
</evidence>
<proteinExistence type="predicted"/>
<gene>
    <name evidence="6" type="ORF">OEA41_007526</name>
</gene>
<protein>
    <recommendedName>
        <fullName evidence="8">HIT domain-containing protein</fullName>
    </recommendedName>
</protein>
<dbReference type="SFLD" id="SFLDS00019">
    <property type="entry name" value="Glutathione_Transferase_(cytos"/>
    <property type="match status" value="1"/>
</dbReference>
<name>A0AAE0DN12_9LECA</name>
<dbReference type="InterPro" id="IPR050983">
    <property type="entry name" value="GST_Omega/HSP26"/>
</dbReference>
<evidence type="ECO:0000313" key="6">
    <source>
        <dbReference type="EMBL" id="KAK3176203.1"/>
    </source>
</evidence>
<evidence type="ECO:0000259" key="4">
    <source>
        <dbReference type="PROSITE" id="PS50405"/>
    </source>
</evidence>
<dbReference type="Pfam" id="PF01230">
    <property type="entry name" value="HIT"/>
    <property type="match status" value="1"/>
</dbReference>
<dbReference type="InterPro" id="IPR010987">
    <property type="entry name" value="Glutathione-S-Trfase_C-like"/>
</dbReference>
<dbReference type="SUPFAM" id="SSF47616">
    <property type="entry name" value="GST C-terminal domain-like"/>
    <property type="match status" value="1"/>
</dbReference>
<keyword evidence="7" id="KW-1185">Reference proteome</keyword>
<feature type="domain" description="HIT" evidence="5">
    <location>
        <begin position="619"/>
        <end position="747"/>
    </location>
</feature>
<feature type="region of interest" description="Disordered" evidence="2">
    <location>
        <begin position="287"/>
        <end position="359"/>
    </location>
</feature>